<gene>
    <name evidence="2" type="ORF">SAMD00023353_2800820</name>
</gene>
<dbReference type="OMA" id="WKHAISF"/>
<dbReference type="PANTHER" id="PTHR34693">
    <property type="entry name" value="PROTEIN PAR32"/>
    <property type="match status" value="1"/>
</dbReference>
<feature type="region of interest" description="Disordered" evidence="1">
    <location>
        <begin position="1"/>
        <end position="209"/>
    </location>
</feature>
<sequence>MSGGSGSPYLVRTGRGGAGNFASPKRAQDVAAKEKAEDLEAQRPAARGMDPDDNGTAPGSTAATGEYARSGRGGAGNFLPASTSLLPSSSSSSSSDLPTRPPSGSAPPAAPRPQHVGRGGAGNWAAAADGAAAAATGEGEGARRARDEQDRRRREALDAGIAREIRASIPQPPRTYQLHGRRPEGPEEQDDDNSNNGNSINNIALSHRK</sequence>
<organism evidence="2">
    <name type="scientific">Rosellinia necatrix</name>
    <name type="common">White root-rot fungus</name>
    <dbReference type="NCBI Taxonomy" id="77044"/>
    <lineage>
        <taxon>Eukaryota</taxon>
        <taxon>Fungi</taxon>
        <taxon>Dikarya</taxon>
        <taxon>Ascomycota</taxon>
        <taxon>Pezizomycotina</taxon>
        <taxon>Sordariomycetes</taxon>
        <taxon>Xylariomycetidae</taxon>
        <taxon>Xylariales</taxon>
        <taxon>Xylariaceae</taxon>
        <taxon>Rosellinia</taxon>
    </lineage>
</organism>
<evidence type="ECO:0000313" key="2">
    <source>
        <dbReference type="EMBL" id="GAP87744.2"/>
    </source>
</evidence>
<feature type="compositionally biased region" description="Low complexity" evidence="1">
    <location>
        <begin position="79"/>
        <end position="98"/>
    </location>
</feature>
<dbReference type="AlphaFoldDB" id="A0A1W2THX3"/>
<evidence type="ECO:0000313" key="3">
    <source>
        <dbReference type="Proteomes" id="UP000054516"/>
    </source>
</evidence>
<evidence type="ECO:0000256" key="1">
    <source>
        <dbReference type="SAM" id="MobiDB-lite"/>
    </source>
</evidence>
<accession>A0A1W2THX3</accession>
<feature type="compositionally biased region" description="Basic and acidic residues" evidence="1">
    <location>
        <begin position="26"/>
        <end position="41"/>
    </location>
</feature>
<dbReference type="OrthoDB" id="4159136at2759"/>
<dbReference type="Proteomes" id="UP000054516">
    <property type="component" value="Unassembled WGS sequence"/>
</dbReference>
<dbReference type="Pfam" id="PF12223">
    <property type="entry name" value="DUF3602"/>
    <property type="match status" value="1"/>
</dbReference>
<dbReference type="EMBL" id="DF977473">
    <property type="protein sequence ID" value="GAP87744.2"/>
    <property type="molecule type" value="Genomic_DNA"/>
</dbReference>
<feature type="compositionally biased region" description="Basic and acidic residues" evidence="1">
    <location>
        <begin position="140"/>
        <end position="166"/>
    </location>
</feature>
<name>A0A1W2THX3_ROSNE</name>
<dbReference type="InterPro" id="IPR053203">
    <property type="entry name" value="Cisplatin_resist-associated"/>
</dbReference>
<keyword evidence="3" id="KW-1185">Reference proteome</keyword>
<reference evidence="2" key="1">
    <citation type="submission" date="2016-03" db="EMBL/GenBank/DDBJ databases">
        <title>Draft genome sequence of Rosellinia necatrix.</title>
        <authorList>
            <person name="Kanematsu S."/>
        </authorList>
    </citation>
    <scope>NUCLEOTIDE SEQUENCE [LARGE SCALE GENOMIC DNA]</scope>
    <source>
        <strain evidence="2">W97</strain>
    </source>
</reference>
<feature type="compositionally biased region" description="Low complexity" evidence="1">
    <location>
        <begin position="194"/>
        <end position="203"/>
    </location>
</feature>
<dbReference type="InterPro" id="IPR022024">
    <property type="entry name" value="DUF3602"/>
</dbReference>
<protein>
    <submittedName>
        <fullName evidence="2">Uncharacterized protein</fullName>
    </submittedName>
</protein>
<feature type="compositionally biased region" description="Low complexity" evidence="1">
    <location>
        <begin position="123"/>
        <end position="137"/>
    </location>
</feature>
<dbReference type="PANTHER" id="PTHR34693:SF5">
    <property type="match status" value="1"/>
</dbReference>
<proteinExistence type="predicted"/>
<feature type="compositionally biased region" description="Pro residues" evidence="1">
    <location>
        <begin position="99"/>
        <end position="111"/>
    </location>
</feature>